<accession>A0ABU1QUF1</accession>
<dbReference type="InterPro" id="IPR025419">
    <property type="entry name" value="DUF4142"/>
</dbReference>
<feature type="domain" description="DUF4142" evidence="2">
    <location>
        <begin position="29"/>
        <end position="169"/>
    </location>
</feature>
<feature type="chain" id="PRO_5047179129" evidence="1">
    <location>
        <begin position="23"/>
        <end position="175"/>
    </location>
</feature>
<evidence type="ECO:0000259" key="2">
    <source>
        <dbReference type="Pfam" id="PF13628"/>
    </source>
</evidence>
<evidence type="ECO:0000313" key="4">
    <source>
        <dbReference type="Proteomes" id="UP001264980"/>
    </source>
</evidence>
<evidence type="ECO:0000313" key="3">
    <source>
        <dbReference type="EMBL" id="MDR6804791.1"/>
    </source>
</evidence>
<gene>
    <name evidence="3" type="ORF">J2W84_001837</name>
</gene>
<dbReference type="InterPro" id="IPR012347">
    <property type="entry name" value="Ferritin-like"/>
</dbReference>
<evidence type="ECO:0000256" key="1">
    <source>
        <dbReference type="SAM" id="SignalP"/>
    </source>
</evidence>
<dbReference type="PANTHER" id="PTHR38593">
    <property type="entry name" value="BLR2558 PROTEIN"/>
    <property type="match status" value="1"/>
</dbReference>
<reference evidence="3 4" key="1">
    <citation type="submission" date="2023-07" db="EMBL/GenBank/DDBJ databases">
        <title>Sorghum-associated microbial communities from plants grown in Nebraska, USA.</title>
        <authorList>
            <person name="Schachtman D."/>
        </authorList>
    </citation>
    <scope>NUCLEOTIDE SEQUENCE [LARGE SCALE GENOMIC DNA]</scope>
    <source>
        <strain evidence="3 4">BE57</strain>
    </source>
</reference>
<dbReference type="Gene3D" id="1.20.1260.10">
    <property type="match status" value="1"/>
</dbReference>
<dbReference type="Proteomes" id="UP001264980">
    <property type="component" value="Unassembled WGS sequence"/>
</dbReference>
<organism evidence="3 4">
    <name type="scientific">Dyadobacter fermentans</name>
    <dbReference type="NCBI Taxonomy" id="94254"/>
    <lineage>
        <taxon>Bacteria</taxon>
        <taxon>Pseudomonadati</taxon>
        <taxon>Bacteroidota</taxon>
        <taxon>Cytophagia</taxon>
        <taxon>Cytophagales</taxon>
        <taxon>Spirosomataceae</taxon>
        <taxon>Dyadobacter</taxon>
    </lineage>
</organism>
<name>A0ABU1QUF1_9BACT</name>
<dbReference type="EMBL" id="JAVDTI010000002">
    <property type="protein sequence ID" value="MDR6804791.1"/>
    <property type="molecule type" value="Genomic_DNA"/>
</dbReference>
<keyword evidence="1" id="KW-0732">Signal</keyword>
<feature type="signal peptide" evidence="1">
    <location>
        <begin position="1"/>
        <end position="22"/>
    </location>
</feature>
<dbReference type="PANTHER" id="PTHR38593:SF1">
    <property type="entry name" value="BLR2558 PROTEIN"/>
    <property type="match status" value="1"/>
</dbReference>
<dbReference type="Pfam" id="PF13628">
    <property type="entry name" value="DUF4142"/>
    <property type="match status" value="1"/>
</dbReference>
<proteinExistence type="predicted"/>
<dbReference type="RefSeq" id="WP_309982060.1">
    <property type="nucleotide sequence ID" value="NZ_JAVDTI010000002.1"/>
</dbReference>
<sequence length="175" mass="19100">MKNSKFLSCSFAFASLICTANAQKNPSLTDPEVASVAVVANQIDINYAEIAAKKSKNPEVLKFAETMKRDHAAVIGQAVALAKKLGVTPKDNEVSKNLLADADKTKKTLNGKAGRDFDKAYIDNEVTYHKTVIHAVEKLLIPETDNAELKKLLQDVLPALQAHLGHAEMVQKNFK</sequence>
<protein>
    <submittedName>
        <fullName evidence="3">Membrane protein</fullName>
    </submittedName>
</protein>
<comment type="caution">
    <text evidence="3">The sequence shown here is derived from an EMBL/GenBank/DDBJ whole genome shotgun (WGS) entry which is preliminary data.</text>
</comment>
<keyword evidence="4" id="KW-1185">Reference proteome</keyword>